<dbReference type="InterPro" id="IPR002173">
    <property type="entry name" value="Carboh/pur_kinase_PfkB_CS"/>
</dbReference>
<dbReference type="InterPro" id="IPR011611">
    <property type="entry name" value="PfkB_dom"/>
</dbReference>
<dbReference type="SUPFAM" id="SSF53613">
    <property type="entry name" value="Ribokinase-like"/>
    <property type="match status" value="1"/>
</dbReference>
<dbReference type="InterPro" id="IPR029056">
    <property type="entry name" value="Ribokinase-like"/>
</dbReference>
<dbReference type="RefSeq" id="WP_236089714.1">
    <property type="nucleotide sequence ID" value="NZ_JAKGSG010000035.1"/>
</dbReference>
<reference evidence="5" key="1">
    <citation type="submission" date="2022-01" db="EMBL/GenBank/DDBJ databases">
        <title>Antribacter sp. nov., isolated from Guizhou of China.</title>
        <authorList>
            <person name="Chengliang C."/>
            <person name="Ya Z."/>
        </authorList>
    </citation>
    <scope>NUCLEOTIDE SEQUENCE</scope>
    <source>
        <strain evidence="5">KLBMP 9083</strain>
    </source>
</reference>
<dbReference type="PROSITE" id="PS00584">
    <property type="entry name" value="PFKB_KINASES_2"/>
    <property type="match status" value="1"/>
</dbReference>
<evidence type="ECO:0000313" key="6">
    <source>
        <dbReference type="Proteomes" id="UP001165405"/>
    </source>
</evidence>
<dbReference type="GO" id="GO:0016301">
    <property type="term" value="F:kinase activity"/>
    <property type="evidence" value="ECO:0007669"/>
    <property type="project" value="UniProtKB-KW"/>
</dbReference>
<dbReference type="Proteomes" id="UP001165405">
    <property type="component" value="Unassembled WGS sequence"/>
</dbReference>
<dbReference type="PANTHER" id="PTHR43320:SF3">
    <property type="entry name" value="CARBOHYDRATE KINASE PFKB DOMAIN-CONTAINING PROTEIN"/>
    <property type="match status" value="1"/>
</dbReference>
<protein>
    <submittedName>
        <fullName evidence="5">PfkB family carbohydrate kinase</fullName>
    </submittedName>
</protein>
<evidence type="ECO:0000256" key="3">
    <source>
        <dbReference type="ARBA" id="ARBA00022777"/>
    </source>
</evidence>
<keyword evidence="3 5" id="KW-0418">Kinase</keyword>
<name>A0AA41UCB6_9MICO</name>
<proteinExistence type="inferred from homology"/>
<evidence type="ECO:0000256" key="2">
    <source>
        <dbReference type="ARBA" id="ARBA00022679"/>
    </source>
</evidence>
<dbReference type="PANTHER" id="PTHR43320">
    <property type="entry name" value="SUGAR KINASE"/>
    <property type="match status" value="1"/>
</dbReference>
<dbReference type="EMBL" id="JAKGSG010000035">
    <property type="protein sequence ID" value="MCF4121919.1"/>
    <property type="molecule type" value="Genomic_DNA"/>
</dbReference>
<evidence type="ECO:0000256" key="1">
    <source>
        <dbReference type="ARBA" id="ARBA00010688"/>
    </source>
</evidence>
<feature type="domain" description="Carbohydrate kinase PfkB" evidence="4">
    <location>
        <begin position="19"/>
        <end position="290"/>
    </location>
</feature>
<evidence type="ECO:0000313" key="5">
    <source>
        <dbReference type="EMBL" id="MCF4121919.1"/>
    </source>
</evidence>
<dbReference type="Pfam" id="PF00294">
    <property type="entry name" value="PfkB"/>
    <property type="match status" value="1"/>
</dbReference>
<sequence>MSAGADVGPGAPGADGVLVVVGDLVEDVVVRLAGPLRHATDNAAAIIRRRGGSAANTAAAAAPLVPTRFVGCVGPDAAGDALVAGLAAAGVETRVARRGTTGAVVCLVDAAGERTMFPDRGASAQLGPAEPAWLDGAAWLHVPAYGLGAGRTREAVLGLAALARGRGVRVSLDASSTGLIEELGRASFLRLVREVAPAVVLANADEAALLPPDVAPVMVVKRGPDPAEVVCDGARVARVAAMSVGQVADTTGAGDAFAAGFLASLLRCPTTDVTDLVRACEAGHRAAAELLRTR</sequence>
<organism evidence="5 6">
    <name type="scientific">Antribacter soli</name>
    <dbReference type="NCBI Taxonomy" id="2910976"/>
    <lineage>
        <taxon>Bacteria</taxon>
        <taxon>Bacillati</taxon>
        <taxon>Actinomycetota</taxon>
        <taxon>Actinomycetes</taxon>
        <taxon>Micrococcales</taxon>
        <taxon>Promicromonosporaceae</taxon>
        <taxon>Antribacter</taxon>
    </lineage>
</organism>
<comment type="similarity">
    <text evidence="1">Belongs to the carbohydrate kinase PfkB family.</text>
</comment>
<gene>
    <name evidence="5" type="ORF">L1785_13125</name>
</gene>
<keyword evidence="2" id="KW-0808">Transferase</keyword>
<keyword evidence="6" id="KW-1185">Reference proteome</keyword>
<accession>A0AA41UCB6</accession>
<dbReference type="Gene3D" id="3.40.1190.20">
    <property type="match status" value="1"/>
</dbReference>
<dbReference type="AlphaFoldDB" id="A0AA41UCB6"/>
<dbReference type="InterPro" id="IPR052700">
    <property type="entry name" value="Carb_kinase_PfkB-like"/>
</dbReference>
<comment type="caution">
    <text evidence="5">The sequence shown here is derived from an EMBL/GenBank/DDBJ whole genome shotgun (WGS) entry which is preliminary data.</text>
</comment>
<evidence type="ECO:0000259" key="4">
    <source>
        <dbReference type="Pfam" id="PF00294"/>
    </source>
</evidence>